<sequence>MYFQYVGCALRNVNMRIAEDVRGINNPRSTHFTELQNGNMDGFQRYGIEIVADNRRQFFYHINIHENHLNLGRRRSTFRKRTKLILY</sequence>
<comment type="caution">
    <text evidence="1">The sequence shown here is derived from an EMBL/GenBank/DDBJ whole genome shotgun (WGS) entry which is preliminary data.</text>
</comment>
<keyword evidence="2" id="KW-1185">Reference proteome</keyword>
<reference evidence="1" key="1">
    <citation type="thesis" date="2020" institute="ProQuest LLC" country="789 East Eisenhower Parkway, Ann Arbor, MI, USA">
        <title>Comparative Genomics and Chromosome Evolution.</title>
        <authorList>
            <person name="Mudd A.B."/>
        </authorList>
    </citation>
    <scope>NUCLEOTIDE SEQUENCE</scope>
    <source>
        <strain evidence="1">HN-11 Male</strain>
        <tissue evidence="1">Kidney and liver</tissue>
    </source>
</reference>
<dbReference type="AlphaFoldDB" id="A0A8J6E823"/>
<proteinExistence type="predicted"/>
<accession>A0A8J6E823</accession>
<name>A0A8J6E823_ELECQ</name>
<organism evidence="1 2">
    <name type="scientific">Eleutherodactylus coqui</name>
    <name type="common">Puerto Rican coqui</name>
    <dbReference type="NCBI Taxonomy" id="57060"/>
    <lineage>
        <taxon>Eukaryota</taxon>
        <taxon>Metazoa</taxon>
        <taxon>Chordata</taxon>
        <taxon>Craniata</taxon>
        <taxon>Vertebrata</taxon>
        <taxon>Euteleostomi</taxon>
        <taxon>Amphibia</taxon>
        <taxon>Batrachia</taxon>
        <taxon>Anura</taxon>
        <taxon>Neobatrachia</taxon>
        <taxon>Hyloidea</taxon>
        <taxon>Eleutherodactylidae</taxon>
        <taxon>Eleutherodactylinae</taxon>
        <taxon>Eleutherodactylus</taxon>
        <taxon>Eleutherodactylus</taxon>
    </lineage>
</organism>
<gene>
    <name evidence="1" type="ORF">GDO78_017468</name>
</gene>
<evidence type="ECO:0000313" key="1">
    <source>
        <dbReference type="EMBL" id="KAG9461273.1"/>
    </source>
</evidence>
<dbReference type="EMBL" id="WNTK01025051">
    <property type="protein sequence ID" value="KAG9461273.1"/>
    <property type="molecule type" value="Genomic_DNA"/>
</dbReference>
<dbReference type="Proteomes" id="UP000770717">
    <property type="component" value="Unassembled WGS sequence"/>
</dbReference>
<protein>
    <submittedName>
        <fullName evidence="1">Uncharacterized protein</fullName>
    </submittedName>
</protein>
<evidence type="ECO:0000313" key="2">
    <source>
        <dbReference type="Proteomes" id="UP000770717"/>
    </source>
</evidence>